<accession>A0A6C0LQ37</accession>
<keyword evidence="1" id="KW-0472">Membrane</keyword>
<dbReference type="EMBL" id="MN740540">
    <property type="protein sequence ID" value="QHU32480.1"/>
    <property type="molecule type" value="Genomic_DNA"/>
</dbReference>
<dbReference type="NCBIfam" id="NF041384">
    <property type="entry name" value="YHS_seleno_dom"/>
    <property type="match status" value="1"/>
</dbReference>
<evidence type="ECO:0008006" key="3">
    <source>
        <dbReference type="Google" id="ProtNLM"/>
    </source>
</evidence>
<evidence type="ECO:0000313" key="2">
    <source>
        <dbReference type="EMBL" id="QHU32480.1"/>
    </source>
</evidence>
<dbReference type="AlphaFoldDB" id="A0A6C0LQ37"/>
<protein>
    <recommendedName>
        <fullName evidence="3">YHS domain-containing protein</fullName>
    </recommendedName>
</protein>
<sequence>MNEKYLIAIPMIVFTLFSSFGIVQKYNKITMNMATTCASCPDNLPQCSQSDHPVLGGLDIIPYFYNDSYKGTRGNDNIVSTYNGFNYLFTTNEHKIIFDANPEQYLPQYGGYCAWGVAGEYCPEYPWSVDCLGPSGNWNHGTVLSQKLYFFLYEEAKDKFVANVDDNIEAGDERWLSWFSTTDEHMNTDCFVSESDT</sequence>
<feature type="transmembrane region" description="Helical" evidence="1">
    <location>
        <begin position="6"/>
        <end position="23"/>
    </location>
</feature>
<keyword evidence="1" id="KW-0812">Transmembrane</keyword>
<reference evidence="2" key="1">
    <citation type="journal article" date="2020" name="Nature">
        <title>Giant virus diversity and host interactions through global metagenomics.</title>
        <authorList>
            <person name="Schulz F."/>
            <person name="Roux S."/>
            <person name="Paez-Espino D."/>
            <person name="Jungbluth S."/>
            <person name="Walsh D.A."/>
            <person name="Denef V.J."/>
            <person name="McMahon K.D."/>
            <person name="Konstantinidis K.T."/>
            <person name="Eloe-Fadrosh E.A."/>
            <person name="Kyrpides N.C."/>
            <person name="Woyke T."/>
        </authorList>
    </citation>
    <scope>NUCLEOTIDE SEQUENCE</scope>
    <source>
        <strain evidence="2">GVMAG-M-3300027969-2</strain>
    </source>
</reference>
<keyword evidence="1" id="KW-1133">Transmembrane helix</keyword>
<name>A0A6C0LQ37_9ZZZZ</name>
<evidence type="ECO:0000256" key="1">
    <source>
        <dbReference type="SAM" id="Phobius"/>
    </source>
</evidence>
<organism evidence="2">
    <name type="scientific">viral metagenome</name>
    <dbReference type="NCBI Taxonomy" id="1070528"/>
    <lineage>
        <taxon>unclassified sequences</taxon>
        <taxon>metagenomes</taxon>
        <taxon>organismal metagenomes</taxon>
    </lineage>
</organism>
<proteinExistence type="predicted"/>